<dbReference type="Pfam" id="PF01610">
    <property type="entry name" value="DDE_Tnp_ISL3"/>
    <property type="match status" value="1"/>
</dbReference>
<gene>
    <name evidence="3" type="ORF">Ahu01nite_100500</name>
</gene>
<dbReference type="PANTHER" id="PTHR33498">
    <property type="entry name" value="TRANSPOSASE FOR INSERTION SEQUENCE ELEMENT IS1557"/>
    <property type="match status" value="1"/>
</dbReference>
<protein>
    <submittedName>
        <fullName evidence="3">Transposase for insertion sequence element IS1557</fullName>
    </submittedName>
</protein>
<reference evidence="3 4" key="1">
    <citation type="submission" date="2021-01" db="EMBL/GenBank/DDBJ databases">
        <title>Whole genome shotgun sequence of Actinoplanes humidus NBRC 14915.</title>
        <authorList>
            <person name="Komaki H."/>
            <person name="Tamura T."/>
        </authorList>
    </citation>
    <scope>NUCLEOTIDE SEQUENCE [LARGE SCALE GENOMIC DNA]</scope>
    <source>
        <strain evidence="3 4">NBRC 14915</strain>
    </source>
</reference>
<dbReference type="PANTHER" id="PTHR33498:SF1">
    <property type="entry name" value="TRANSPOSASE FOR INSERTION SEQUENCE ELEMENT IS1557"/>
    <property type="match status" value="1"/>
</dbReference>
<sequence length="397" mass="45473">MQDFTLSGGDLVVHLRLRSAVLVCPCGWTSRARYDTSRRRWRHLDLGRYRVLIESDIRRIDCRRCGRVRTEWMPFARPGARHTRDFEDKAAWLTQRMSKRGVAQFLGTTWEKIDTLIRGQVADHLDNDDERLTGLHRLGVDEIAYRKGRKFLTVVTDHDTGRIVHLAEGRTSEALAMFYRRLGPDRQATIEAVSMDMTSIYREPTREHLPHAAICFDPFHVITWAGDSLNAAHTSLTKPARAITVTGLNPAQTWRKIRATLRAAAENLDTTGHAIIEQLRLRHHKLWRAWQLKERLRDLYRTTTATDAATYLKAWITAAKRSRLTGFKALARRIARNFDGIINAITHQLSNSLTEGLNAGIRRIQNRAHGYADLTNLTEMIWLCHGGIPTKPPTQTH</sequence>
<name>A0ABQ4A8I4_9ACTN</name>
<keyword evidence="4" id="KW-1185">Reference proteome</keyword>
<dbReference type="InterPro" id="IPR032877">
    <property type="entry name" value="Transposase_HTH"/>
</dbReference>
<feature type="domain" description="Transposase IS204/IS1001/IS1096/IS1165 DDE" evidence="1">
    <location>
        <begin position="138"/>
        <end position="378"/>
    </location>
</feature>
<evidence type="ECO:0000259" key="2">
    <source>
        <dbReference type="Pfam" id="PF13542"/>
    </source>
</evidence>
<dbReference type="InterPro" id="IPR047951">
    <property type="entry name" value="Transpos_ISL3"/>
</dbReference>
<evidence type="ECO:0000313" key="3">
    <source>
        <dbReference type="EMBL" id="GIE26948.1"/>
    </source>
</evidence>
<dbReference type="EMBL" id="BOMN01000171">
    <property type="protein sequence ID" value="GIE26948.1"/>
    <property type="molecule type" value="Genomic_DNA"/>
</dbReference>
<evidence type="ECO:0000259" key="1">
    <source>
        <dbReference type="Pfam" id="PF01610"/>
    </source>
</evidence>
<feature type="domain" description="Transposase IS204/IS1001/IS1096/IS1165 helix-turn-helix" evidence="2">
    <location>
        <begin position="74"/>
        <end position="114"/>
    </location>
</feature>
<evidence type="ECO:0000313" key="4">
    <source>
        <dbReference type="Proteomes" id="UP000603200"/>
    </source>
</evidence>
<comment type="caution">
    <text evidence="3">The sequence shown here is derived from an EMBL/GenBank/DDBJ whole genome shotgun (WGS) entry which is preliminary data.</text>
</comment>
<organism evidence="3 4">
    <name type="scientific">Winogradskya humida</name>
    <dbReference type="NCBI Taxonomy" id="113566"/>
    <lineage>
        <taxon>Bacteria</taxon>
        <taxon>Bacillati</taxon>
        <taxon>Actinomycetota</taxon>
        <taxon>Actinomycetes</taxon>
        <taxon>Micromonosporales</taxon>
        <taxon>Micromonosporaceae</taxon>
        <taxon>Winogradskya</taxon>
    </lineage>
</organism>
<proteinExistence type="predicted"/>
<dbReference type="Proteomes" id="UP000603200">
    <property type="component" value="Unassembled WGS sequence"/>
</dbReference>
<dbReference type="RefSeq" id="WP_203843838.1">
    <property type="nucleotide sequence ID" value="NZ_BAAATV010000063.1"/>
</dbReference>
<dbReference type="InterPro" id="IPR002560">
    <property type="entry name" value="Transposase_DDE"/>
</dbReference>
<accession>A0ABQ4A8I4</accession>
<dbReference type="Pfam" id="PF13542">
    <property type="entry name" value="HTH_Tnp_ISL3"/>
    <property type="match status" value="1"/>
</dbReference>
<dbReference type="NCBIfam" id="NF033550">
    <property type="entry name" value="transpos_ISL3"/>
    <property type="match status" value="1"/>
</dbReference>